<evidence type="ECO:0000256" key="4">
    <source>
        <dbReference type="ARBA" id="ARBA00022722"/>
    </source>
</evidence>
<dbReference type="GO" id="GO:0005634">
    <property type="term" value="C:nucleus"/>
    <property type="evidence" value="ECO:0007669"/>
    <property type="project" value="UniProtKB-SubCell"/>
</dbReference>
<dbReference type="EMBL" id="UFQT01001607">
    <property type="protein sequence ID" value="SSX31151.1"/>
    <property type="molecule type" value="Genomic_DNA"/>
</dbReference>
<reference evidence="9" key="1">
    <citation type="submission" date="2018-04" db="EMBL/GenBank/DDBJ databases">
        <authorList>
            <person name="Go L.Y."/>
            <person name="Mitchell J.A."/>
        </authorList>
    </citation>
    <scope>NUCLEOTIDE SEQUENCE</scope>
    <source>
        <tissue evidence="9">Whole organism</tissue>
    </source>
</reference>
<dbReference type="GO" id="GO:0046872">
    <property type="term" value="F:metal ion binding"/>
    <property type="evidence" value="ECO:0007669"/>
    <property type="project" value="UniProtKB-KW"/>
</dbReference>
<dbReference type="GO" id="GO:0016787">
    <property type="term" value="F:hydrolase activity"/>
    <property type="evidence" value="ECO:0007669"/>
    <property type="project" value="UniProtKB-KW"/>
</dbReference>
<evidence type="ECO:0000313" key="10">
    <source>
        <dbReference type="EMBL" id="SSX27918.1"/>
    </source>
</evidence>
<evidence type="ECO:0000256" key="1">
    <source>
        <dbReference type="ARBA" id="ARBA00001968"/>
    </source>
</evidence>
<dbReference type="InterPro" id="IPR027806">
    <property type="entry name" value="HARBI1_dom"/>
</dbReference>
<accession>A0A336MPN4</accession>
<evidence type="ECO:0000256" key="6">
    <source>
        <dbReference type="ARBA" id="ARBA00022801"/>
    </source>
</evidence>
<evidence type="ECO:0000313" key="11">
    <source>
        <dbReference type="EMBL" id="SSX31151.1"/>
    </source>
</evidence>
<dbReference type="Pfam" id="PF13359">
    <property type="entry name" value="DDE_Tnp_4"/>
    <property type="match status" value="1"/>
</dbReference>
<dbReference type="VEuPathDB" id="VectorBase:CSON014957"/>
<keyword evidence="5" id="KW-0479">Metal-binding</keyword>
<evidence type="ECO:0000256" key="2">
    <source>
        <dbReference type="ARBA" id="ARBA00004123"/>
    </source>
</evidence>
<dbReference type="EMBL" id="UFQT01000796">
    <property type="protein sequence ID" value="SSX27307.1"/>
    <property type="molecule type" value="Genomic_DNA"/>
</dbReference>
<dbReference type="GO" id="GO:0004518">
    <property type="term" value="F:nuclease activity"/>
    <property type="evidence" value="ECO:0007669"/>
    <property type="project" value="UniProtKB-KW"/>
</dbReference>
<dbReference type="EMBL" id="UFQS01000900">
    <property type="protein sequence ID" value="SSX07580.1"/>
    <property type="molecule type" value="Genomic_DNA"/>
</dbReference>
<reference evidence="10" key="2">
    <citation type="submission" date="2018-07" db="EMBL/GenBank/DDBJ databases">
        <authorList>
            <person name="Quirk P.G."/>
            <person name="Krulwich T.A."/>
        </authorList>
    </citation>
    <scope>NUCLEOTIDE SEQUENCE</scope>
</reference>
<gene>
    <name evidence="10" type="primary">CSON014957</name>
    <name evidence="11" type="synonym">CSON003378</name>
    <name evidence="9" type="synonym">CSON014378</name>
</gene>
<feature type="domain" description="DDE Tnp4" evidence="8">
    <location>
        <begin position="198"/>
        <end position="358"/>
    </location>
</feature>
<protein>
    <submittedName>
        <fullName evidence="11">CSON003378 protein</fullName>
    </submittedName>
    <submittedName>
        <fullName evidence="9">CSON014378 protein</fullName>
    </submittedName>
    <submittedName>
        <fullName evidence="10">CSON014957 protein</fullName>
    </submittedName>
</protein>
<evidence type="ECO:0000256" key="7">
    <source>
        <dbReference type="ARBA" id="ARBA00023242"/>
    </source>
</evidence>
<name>A0A336MPN4_CULSO</name>
<dbReference type="VEuPathDB" id="VectorBase:CSON003378"/>
<dbReference type="PANTHER" id="PTHR22930">
    <property type="match status" value="1"/>
</dbReference>
<evidence type="ECO:0000256" key="5">
    <source>
        <dbReference type="ARBA" id="ARBA00022723"/>
    </source>
</evidence>
<dbReference type="OMA" id="IEILAWR"/>
<keyword evidence="7" id="KW-0539">Nucleus</keyword>
<organism evidence="10">
    <name type="scientific">Culicoides sonorensis</name>
    <name type="common">Biting midge</name>
    <dbReference type="NCBI Taxonomy" id="179676"/>
    <lineage>
        <taxon>Eukaryota</taxon>
        <taxon>Metazoa</taxon>
        <taxon>Ecdysozoa</taxon>
        <taxon>Arthropoda</taxon>
        <taxon>Hexapoda</taxon>
        <taxon>Insecta</taxon>
        <taxon>Pterygota</taxon>
        <taxon>Neoptera</taxon>
        <taxon>Endopterygota</taxon>
        <taxon>Diptera</taxon>
        <taxon>Nematocera</taxon>
        <taxon>Chironomoidea</taxon>
        <taxon>Ceratopogonidae</taxon>
        <taxon>Ceratopogoninae</taxon>
        <taxon>Culicoides</taxon>
        <taxon>Monoculicoides</taxon>
    </lineage>
</organism>
<comment type="similarity">
    <text evidence="3">Belongs to the HARBI1 family.</text>
</comment>
<dbReference type="InterPro" id="IPR045249">
    <property type="entry name" value="HARBI1-like"/>
</dbReference>
<comment type="subcellular location">
    <subcellularLocation>
        <location evidence="2">Nucleus</location>
    </subcellularLocation>
</comment>
<evidence type="ECO:0000256" key="3">
    <source>
        <dbReference type="ARBA" id="ARBA00006958"/>
    </source>
</evidence>
<proteinExistence type="inferred from homology"/>
<evidence type="ECO:0000259" key="8">
    <source>
        <dbReference type="Pfam" id="PF13359"/>
    </source>
</evidence>
<dbReference type="EMBL" id="UFQS01000796">
    <property type="protein sequence ID" value="SSX06963.1"/>
    <property type="molecule type" value="Genomic_DNA"/>
</dbReference>
<keyword evidence="6" id="KW-0378">Hydrolase</keyword>
<evidence type="ECO:0000313" key="9">
    <source>
        <dbReference type="EMBL" id="SSX06963.1"/>
    </source>
</evidence>
<dbReference type="EMBL" id="UFQT01000900">
    <property type="protein sequence ID" value="SSX27918.1"/>
    <property type="molecule type" value="Genomic_DNA"/>
</dbReference>
<keyword evidence="4" id="KW-0540">Nuclease</keyword>
<dbReference type="PANTHER" id="PTHR22930:SF85">
    <property type="entry name" value="GH03217P-RELATED"/>
    <property type="match status" value="1"/>
</dbReference>
<dbReference type="AlphaFoldDB" id="A0A336MPN4"/>
<comment type="cofactor">
    <cofactor evidence="1">
        <name>a divalent metal cation</name>
        <dbReference type="ChEBI" id="CHEBI:60240"/>
    </cofactor>
</comment>
<dbReference type="VEuPathDB" id="VectorBase:CSON014378"/>
<sequence length="409" mass="47145">MPSLSKKLKTIREMEEIIILNLMHMELSGDDQQKKDDLLEIFTSFMVIQDSIRYSVPFIHNSIPKSKEFINKVVPLLDNDRFKILFRISKKTFHTILNLIKDDEVFQYRGRGPYQYPVELQLQVVLFRLGSSGEAGSVTKTACLFGIGDGGSIQNFTHRVFSAILKLRSRFVYWPNAAERKEITQKTHHEMPFCIGYIDGTEIKLAEKPFEDPDAYLSRKKQWSVKAQIICDHKLQIRNLVVGYPGSVHDARIFKNCPIYSSPENYFDSQEYLLADSAYQLTKTVMTPFRSNARGSGSTAARNNYNRMLGKYRVRVENCIGLLKERFNSLKELKLNIIDDASLKLVNEWVFVCVIIHNIVNNQNNIEDRIEFEQIETFSEEIEEDLSILTESGTDGEAKREALVNILFS</sequence>